<keyword evidence="2" id="KW-1185">Reference proteome</keyword>
<evidence type="ECO:0000313" key="1">
    <source>
        <dbReference type="EMBL" id="AXV07406.1"/>
    </source>
</evidence>
<protein>
    <submittedName>
        <fullName evidence="1">Uncharacterized protein</fullName>
    </submittedName>
</protein>
<dbReference type="AlphaFoldDB" id="A0A346XYV9"/>
<dbReference type="KEGG" id="euz:DVS28_a2727"/>
<dbReference type="EMBL" id="CP031165">
    <property type="protein sequence ID" value="AXV07406.1"/>
    <property type="molecule type" value="Genomic_DNA"/>
</dbReference>
<organism evidence="1 2">
    <name type="scientific">Euzebya pacifica</name>
    <dbReference type="NCBI Taxonomy" id="1608957"/>
    <lineage>
        <taxon>Bacteria</taxon>
        <taxon>Bacillati</taxon>
        <taxon>Actinomycetota</taxon>
        <taxon>Nitriliruptoria</taxon>
        <taxon>Euzebyales</taxon>
    </lineage>
</organism>
<accession>A0A346XYV9</accession>
<evidence type="ECO:0000313" key="2">
    <source>
        <dbReference type="Proteomes" id="UP000264006"/>
    </source>
</evidence>
<sequence>MRPPRRASIGTTGRRSSRLRLRHSNSTPIAVVRDVCRSEPRCDPLCKRFRCGSCVTGLALNGCRRWKRLQPQRAA</sequence>
<dbReference type="Proteomes" id="UP000264006">
    <property type="component" value="Chromosome"/>
</dbReference>
<name>A0A346XYV9_9ACTN</name>
<gene>
    <name evidence="1" type="ORF">DVS28_a2727</name>
</gene>
<proteinExistence type="predicted"/>
<reference evidence="1 2" key="1">
    <citation type="submission" date="2018-09" db="EMBL/GenBank/DDBJ databases">
        <title>Complete genome sequence of Euzebya sp. DY32-46 isolated from seawater of Pacific Ocean.</title>
        <authorList>
            <person name="Xu L."/>
            <person name="Wu Y.-H."/>
            <person name="Xu X.-W."/>
        </authorList>
    </citation>
    <scope>NUCLEOTIDE SEQUENCE [LARGE SCALE GENOMIC DNA]</scope>
    <source>
        <strain evidence="1 2">DY32-46</strain>
    </source>
</reference>